<comment type="caution">
    <text evidence="1">The sequence shown here is derived from an EMBL/GenBank/DDBJ whole genome shotgun (WGS) entry which is preliminary data.</text>
</comment>
<organism evidence="1 2">
    <name type="scientific">Alkalihalobacterium chitinilyticum</name>
    <dbReference type="NCBI Taxonomy" id="2980103"/>
    <lineage>
        <taxon>Bacteria</taxon>
        <taxon>Bacillati</taxon>
        <taxon>Bacillota</taxon>
        <taxon>Bacilli</taxon>
        <taxon>Bacillales</taxon>
        <taxon>Bacillaceae</taxon>
        <taxon>Alkalihalobacterium</taxon>
    </lineage>
</organism>
<dbReference type="RefSeq" id="WP_275119556.1">
    <property type="nucleotide sequence ID" value="NZ_JAOTPO010000012.1"/>
</dbReference>
<dbReference type="EMBL" id="JAOTPO010000012">
    <property type="protein sequence ID" value="MDE5414948.1"/>
    <property type="molecule type" value="Genomic_DNA"/>
</dbReference>
<dbReference type="Pfam" id="PF17277">
    <property type="entry name" value="DUF5342"/>
    <property type="match status" value="1"/>
</dbReference>
<reference evidence="1" key="1">
    <citation type="submission" date="2024-05" db="EMBL/GenBank/DDBJ databases">
        <title>Alkalihalobacillus sp. strain MEB203 novel alkaliphilic bacterium from Lonar Lake, India.</title>
        <authorList>
            <person name="Joshi A."/>
            <person name="Thite S."/>
            <person name="Mengade P."/>
        </authorList>
    </citation>
    <scope>NUCLEOTIDE SEQUENCE</scope>
    <source>
        <strain evidence="1">MEB 203</strain>
    </source>
</reference>
<protein>
    <submittedName>
        <fullName evidence="1">YheE family protein</fullName>
    </submittedName>
</protein>
<accession>A0ABT5VHM5</accession>
<name>A0ABT5VHM5_9BACI</name>
<dbReference type="Proteomes" id="UP001148125">
    <property type="component" value="Unassembled WGS sequence"/>
</dbReference>
<sequence length="71" mass="8904">MISHFQWKELRNNLVRQEWEFSFFYKGEYFLGVYYKDGSISWSDPAPKEEERKQLEPRVHDLFLYHVYEEH</sequence>
<dbReference type="PIRSF" id="PIRSF037692">
    <property type="entry name" value="UCP037692"/>
    <property type="match status" value="1"/>
</dbReference>
<keyword evidence="2" id="KW-1185">Reference proteome</keyword>
<proteinExistence type="predicted"/>
<evidence type="ECO:0000313" key="1">
    <source>
        <dbReference type="EMBL" id="MDE5414948.1"/>
    </source>
</evidence>
<gene>
    <name evidence="1" type="ORF">N7Z68_16425</name>
</gene>
<dbReference type="InterPro" id="IPR017263">
    <property type="entry name" value="UCP037692"/>
</dbReference>
<evidence type="ECO:0000313" key="2">
    <source>
        <dbReference type="Proteomes" id="UP001148125"/>
    </source>
</evidence>